<proteinExistence type="predicted"/>
<protein>
    <submittedName>
        <fullName evidence="1">Uncharacterized protein</fullName>
    </submittedName>
</protein>
<keyword evidence="2" id="KW-1185">Reference proteome</keyword>
<dbReference type="KEGG" id="acy:Anacy_4724"/>
<name>K9ZP14_ANACC</name>
<evidence type="ECO:0000313" key="2">
    <source>
        <dbReference type="Proteomes" id="UP000010474"/>
    </source>
</evidence>
<reference evidence="2" key="1">
    <citation type="journal article" date="2013" name="Proc. Natl. Acad. Sci. U.S.A.">
        <title>Improving the coverage of the cyanobacterial phylum using diversity-driven genome sequencing.</title>
        <authorList>
            <person name="Shih P.M."/>
            <person name="Wu D."/>
            <person name="Latifi A."/>
            <person name="Axen S.D."/>
            <person name="Fewer D.P."/>
            <person name="Talla E."/>
            <person name="Calteau A."/>
            <person name="Cai F."/>
            <person name="Tandeau de Marsac N."/>
            <person name="Rippka R."/>
            <person name="Herdman M."/>
            <person name="Sivonen K."/>
            <person name="Coursin T."/>
            <person name="Laurent T."/>
            <person name="Goodwin L."/>
            <person name="Nolan M."/>
            <person name="Davenport K.W."/>
            <person name="Han C.S."/>
            <person name="Rubin E.M."/>
            <person name="Eisen J.A."/>
            <person name="Woyke T."/>
            <person name="Gugger M."/>
            <person name="Kerfeld C.A."/>
        </authorList>
    </citation>
    <scope>NUCLEOTIDE SEQUENCE [LARGE SCALE GENOMIC DNA]</scope>
    <source>
        <strain evidence="2">ATCC 27899 / PCC 7122</strain>
    </source>
</reference>
<dbReference type="Proteomes" id="UP000010474">
    <property type="component" value="Chromosome"/>
</dbReference>
<dbReference type="EMBL" id="CP003659">
    <property type="protein sequence ID" value="AFZ60070.1"/>
    <property type="molecule type" value="Genomic_DNA"/>
</dbReference>
<organism evidence="1 2">
    <name type="scientific">Anabaena cylindrica (strain ATCC 27899 / PCC 7122)</name>
    <dbReference type="NCBI Taxonomy" id="272123"/>
    <lineage>
        <taxon>Bacteria</taxon>
        <taxon>Bacillati</taxon>
        <taxon>Cyanobacteriota</taxon>
        <taxon>Cyanophyceae</taxon>
        <taxon>Nostocales</taxon>
        <taxon>Nostocaceae</taxon>
        <taxon>Anabaena</taxon>
    </lineage>
</organism>
<dbReference type="HOGENOM" id="CLU_216682_0_0_3"/>
<sequence length="47" mass="5202">MVLGGILYNHHQAKTIGTNGLGDRFSEIDDIDQDKTSTKACILLNKR</sequence>
<accession>K9ZP14</accession>
<dbReference type="PATRIC" id="fig|272123.3.peg.5136"/>
<dbReference type="AlphaFoldDB" id="K9ZP14"/>
<gene>
    <name evidence="1" type="ordered locus">Anacy_4724</name>
</gene>
<evidence type="ECO:0000313" key="1">
    <source>
        <dbReference type="EMBL" id="AFZ60070.1"/>
    </source>
</evidence>
<dbReference type="STRING" id="272123.Anacy_4724"/>